<comment type="subcellular location">
    <subcellularLocation>
        <location evidence="1 11">Nucleus</location>
    </subcellularLocation>
</comment>
<dbReference type="SUPFAM" id="SSF52172">
    <property type="entry name" value="CheY-like"/>
    <property type="match status" value="1"/>
</dbReference>
<feature type="compositionally biased region" description="Basic and acidic residues" evidence="13">
    <location>
        <begin position="197"/>
        <end position="207"/>
    </location>
</feature>
<comment type="similarity">
    <text evidence="2">Belongs to the ARR family. Type-B subfamily.</text>
</comment>
<keyword evidence="9 11" id="KW-0804">Transcription</keyword>
<dbReference type="PROSITE" id="PS51294">
    <property type="entry name" value="HTH_MYB"/>
    <property type="match status" value="1"/>
</dbReference>
<dbReference type="SMART" id="SM00448">
    <property type="entry name" value="REC"/>
    <property type="match status" value="1"/>
</dbReference>
<dbReference type="EMBL" id="JBDFQZ010000007">
    <property type="protein sequence ID" value="KAK9706282.1"/>
    <property type="molecule type" value="Genomic_DNA"/>
</dbReference>
<feature type="compositionally biased region" description="Polar residues" evidence="13">
    <location>
        <begin position="158"/>
        <end position="169"/>
    </location>
</feature>
<dbReference type="FunFam" id="1.10.10.60:FF:000007">
    <property type="entry name" value="Two-component response regulator"/>
    <property type="match status" value="1"/>
</dbReference>
<evidence type="ECO:0000256" key="8">
    <source>
        <dbReference type="ARBA" id="ARBA00023159"/>
    </source>
</evidence>
<evidence type="ECO:0000256" key="13">
    <source>
        <dbReference type="SAM" id="MobiDB-lite"/>
    </source>
</evidence>
<dbReference type="InterPro" id="IPR045279">
    <property type="entry name" value="ARR-like"/>
</dbReference>
<dbReference type="InterPro" id="IPR001789">
    <property type="entry name" value="Sig_transdc_resp-reg_receiver"/>
</dbReference>
<evidence type="ECO:0000256" key="12">
    <source>
        <dbReference type="PROSITE-ProRule" id="PRU00169"/>
    </source>
</evidence>
<dbReference type="PANTHER" id="PTHR43874:SF205">
    <property type="entry name" value="TWO-COMPONENT RESPONSE REGULATOR ORR23"/>
    <property type="match status" value="1"/>
</dbReference>
<keyword evidence="8 11" id="KW-0010">Activator</keyword>
<dbReference type="EMBL" id="JBDFQZ010000007">
    <property type="protein sequence ID" value="KAK9706283.1"/>
    <property type="molecule type" value="Genomic_DNA"/>
</dbReference>
<dbReference type="CDD" id="cd17584">
    <property type="entry name" value="REC_typeB_ARR-like"/>
    <property type="match status" value="1"/>
</dbReference>
<evidence type="ECO:0000256" key="5">
    <source>
        <dbReference type="ARBA" id="ARBA00023012"/>
    </source>
</evidence>
<dbReference type="PROSITE" id="PS50110">
    <property type="entry name" value="RESPONSE_REGULATORY"/>
    <property type="match status" value="1"/>
</dbReference>
<dbReference type="AlphaFoldDB" id="A0AAW1JMB9"/>
<evidence type="ECO:0000256" key="3">
    <source>
        <dbReference type="ARBA" id="ARBA00022553"/>
    </source>
</evidence>
<dbReference type="GO" id="GO:0003677">
    <property type="term" value="F:DNA binding"/>
    <property type="evidence" value="ECO:0007669"/>
    <property type="project" value="UniProtKB-KW"/>
</dbReference>
<dbReference type="GO" id="GO:0003700">
    <property type="term" value="F:DNA-binding transcription factor activity"/>
    <property type="evidence" value="ECO:0007669"/>
    <property type="project" value="UniProtKB-UniRule"/>
</dbReference>
<sequence>MLENMKQEEESTAELRFPAGMRVLVVDDDLTCLKLMHNLLRKCQYSVTTTNRAKDALKILKERRDKFDIMISDVEMPDMDGIKLLQLVGLEMNIPVIMLSSYSDTKRVMQGIRNGACDYLVKPVRIQELQNIWQHVVRRNKSITLKRPLPSVVEQVNRESNQNNVNAANSERLKGKSPEENLSGGDDNNDGDDEQEDSGRENEDSTHQKKPRLFWSVELHQKFVDAVNSLGIEKAFPKKILDMMNVEGLTREKVASHLQKYRLYLRKVNSGSNDAASKMSAYEDGNIGPLGGGYGVLHSLAGPTAGFPGINQSLSHQAMFGRLNTAAGLSIRGLASSPMLQTPHLPNTSSSSHPLGKFNATIFQGFPSLDQNGAAFANQSSSNNGALDRIGTTGSNLQDPNRCPPNWGTSFHSSVHPQAFQHNLFTPNTSGNAIAPPHMSQMPNVQNDPLAYLCGFSSAVDLKENLQPQDCLNGNGVGNFNYLGQSQMWPDHKPDCILDSCNMPAVSSSLISPAAPAPQNLSQNHTNIGASPLSHLEGASSQFMQQNVVQQPNAEPNMKFDDFLLDDPKTVAGSSNGGSEYLEDIVGKFLKQDGGETAQAGDDFDLDPFSI</sequence>
<dbReference type="InterPro" id="IPR011006">
    <property type="entry name" value="CheY-like_superfamily"/>
</dbReference>
<keyword evidence="5 11" id="KW-0902">Two-component regulatory system</keyword>
<feature type="domain" description="Response regulatory" evidence="14">
    <location>
        <begin position="22"/>
        <end position="137"/>
    </location>
</feature>
<dbReference type="InterPro" id="IPR017930">
    <property type="entry name" value="Myb_dom"/>
</dbReference>
<feature type="compositionally biased region" description="Acidic residues" evidence="13">
    <location>
        <begin position="187"/>
        <end position="196"/>
    </location>
</feature>
<dbReference type="EMBL" id="JBDFQZ010000007">
    <property type="protein sequence ID" value="KAK9706286.1"/>
    <property type="molecule type" value="Genomic_DNA"/>
</dbReference>
<dbReference type="SUPFAM" id="SSF46689">
    <property type="entry name" value="Homeodomain-like"/>
    <property type="match status" value="1"/>
</dbReference>
<evidence type="ECO:0000256" key="9">
    <source>
        <dbReference type="ARBA" id="ARBA00023163"/>
    </source>
</evidence>
<keyword evidence="4" id="KW-0932">Cytokinin signaling pathway</keyword>
<keyword evidence="3 12" id="KW-0597">Phosphoprotein</keyword>
<dbReference type="Proteomes" id="UP001443914">
    <property type="component" value="Unassembled WGS sequence"/>
</dbReference>
<dbReference type="InterPro" id="IPR001005">
    <property type="entry name" value="SANT/Myb"/>
</dbReference>
<protein>
    <recommendedName>
        <fullName evidence="11">Two-component response regulator</fullName>
    </recommendedName>
</protein>
<feature type="domain" description="HTH myb-type" evidence="15">
    <location>
        <begin position="207"/>
        <end position="266"/>
    </location>
</feature>
<evidence type="ECO:0000256" key="10">
    <source>
        <dbReference type="ARBA" id="ARBA00023242"/>
    </source>
</evidence>
<keyword evidence="6 11" id="KW-0805">Transcription regulation</keyword>
<evidence type="ECO:0000256" key="2">
    <source>
        <dbReference type="ARBA" id="ARBA00006015"/>
    </source>
</evidence>
<dbReference type="GO" id="GO:0005634">
    <property type="term" value="C:nucleus"/>
    <property type="evidence" value="ECO:0007669"/>
    <property type="project" value="UniProtKB-SubCell"/>
</dbReference>
<feature type="region of interest" description="Disordered" evidence="13">
    <location>
        <begin position="154"/>
        <end position="209"/>
    </location>
</feature>
<keyword evidence="10 11" id="KW-0539">Nucleus</keyword>
<dbReference type="PANTHER" id="PTHR43874">
    <property type="entry name" value="TWO-COMPONENT RESPONSE REGULATOR"/>
    <property type="match status" value="1"/>
</dbReference>
<keyword evidence="7 11" id="KW-0238">DNA-binding</keyword>
<dbReference type="NCBIfam" id="TIGR01557">
    <property type="entry name" value="myb_SHAQKYF"/>
    <property type="match status" value="1"/>
</dbReference>
<reference evidence="16 17" key="1">
    <citation type="submission" date="2024-03" db="EMBL/GenBank/DDBJ databases">
        <title>WGS assembly of Saponaria officinalis var. Norfolk2.</title>
        <authorList>
            <person name="Jenkins J."/>
            <person name="Shu S."/>
            <person name="Grimwood J."/>
            <person name="Barry K."/>
            <person name="Goodstein D."/>
            <person name="Schmutz J."/>
            <person name="Leebens-Mack J."/>
            <person name="Osbourn A."/>
        </authorList>
    </citation>
    <scope>NUCLEOTIDE SEQUENCE [LARGE SCALE GENOMIC DNA]</scope>
    <source>
        <strain evidence="17">cv. Norfolk2</strain>
        <strain evidence="16">JIC</strain>
        <tissue evidence="16">Leaf</tissue>
    </source>
</reference>
<evidence type="ECO:0000256" key="11">
    <source>
        <dbReference type="PIRNR" id="PIRNR036392"/>
    </source>
</evidence>
<accession>A0AAW1JMB9</accession>
<dbReference type="GO" id="GO:0009736">
    <property type="term" value="P:cytokinin-activated signaling pathway"/>
    <property type="evidence" value="ECO:0007669"/>
    <property type="project" value="UniProtKB-KW"/>
</dbReference>
<dbReference type="GO" id="GO:0000160">
    <property type="term" value="P:phosphorelay signal transduction system"/>
    <property type="evidence" value="ECO:0007669"/>
    <property type="project" value="UniProtKB-KW"/>
</dbReference>
<evidence type="ECO:0000256" key="7">
    <source>
        <dbReference type="ARBA" id="ARBA00023125"/>
    </source>
</evidence>
<dbReference type="InterPro" id="IPR017053">
    <property type="entry name" value="Response_reg_B-typ_pln"/>
</dbReference>
<gene>
    <name evidence="16" type="ORF">RND81_07G114600</name>
</gene>
<name>A0AAW1JMB9_SAPOF</name>
<dbReference type="PIRSF" id="PIRSF036392">
    <property type="entry name" value="RR_ARR_type-B"/>
    <property type="match status" value="1"/>
</dbReference>
<dbReference type="InterPro" id="IPR009057">
    <property type="entry name" value="Homeodomain-like_sf"/>
</dbReference>
<evidence type="ECO:0000256" key="6">
    <source>
        <dbReference type="ARBA" id="ARBA00023015"/>
    </source>
</evidence>
<dbReference type="Gene3D" id="1.10.10.60">
    <property type="entry name" value="Homeodomain-like"/>
    <property type="match status" value="1"/>
</dbReference>
<evidence type="ECO:0000313" key="17">
    <source>
        <dbReference type="Proteomes" id="UP001443914"/>
    </source>
</evidence>
<evidence type="ECO:0000259" key="15">
    <source>
        <dbReference type="PROSITE" id="PS51294"/>
    </source>
</evidence>
<dbReference type="Gene3D" id="3.40.50.2300">
    <property type="match status" value="1"/>
</dbReference>
<evidence type="ECO:0000256" key="1">
    <source>
        <dbReference type="ARBA" id="ARBA00004123"/>
    </source>
</evidence>
<keyword evidence="17" id="KW-1185">Reference proteome</keyword>
<comment type="caution">
    <text evidence="16">The sequence shown here is derived from an EMBL/GenBank/DDBJ whole genome shotgun (WGS) entry which is preliminary data.</text>
</comment>
<dbReference type="InterPro" id="IPR006447">
    <property type="entry name" value="Myb_dom_plants"/>
</dbReference>
<organism evidence="16 17">
    <name type="scientific">Saponaria officinalis</name>
    <name type="common">Common soapwort</name>
    <name type="synonym">Lychnis saponaria</name>
    <dbReference type="NCBI Taxonomy" id="3572"/>
    <lineage>
        <taxon>Eukaryota</taxon>
        <taxon>Viridiplantae</taxon>
        <taxon>Streptophyta</taxon>
        <taxon>Embryophyta</taxon>
        <taxon>Tracheophyta</taxon>
        <taxon>Spermatophyta</taxon>
        <taxon>Magnoliopsida</taxon>
        <taxon>eudicotyledons</taxon>
        <taxon>Gunneridae</taxon>
        <taxon>Pentapetalae</taxon>
        <taxon>Caryophyllales</taxon>
        <taxon>Caryophyllaceae</taxon>
        <taxon>Caryophylleae</taxon>
        <taxon>Saponaria</taxon>
    </lineage>
</organism>
<comment type="function">
    <text evidence="11">Transcriptional activator that binds specific DNA sequence.</text>
</comment>
<evidence type="ECO:0000313" key="16">
    <source>
        <dbReference type="EMBL" id="KAK9706283.1"/>
    </source>
</evidence>
<evidence type="ECO:0000256" key="4">
    <source>
        <dbReference type="ARBA" id="ARBA00022864"/>
    </source>
</evidence>
<evidence type="ECO:0000259" key="14">
    <source>
        <dbReference type="PROSITE" id="PS50110"/>
    </source>
</evidence>
<dbReference type="Pfam" id="PF00072">
    <property type="entry name" value="Response_reg"/>
    <property type="match status" value="1"/>
</dbReference>
<feature type="modified residue" description="4-aspartylphosphate" evidence="12">
    <location>
        <position position="73"/>
    </location>
</feature>
<dbReference type="Pfam" id="PF00249">
    <property type="entry name" value="Myb_DNA-binding"/>
    <property type="match status" value="1"/>
</dbReference>
<proteinExistence type="inferred from homology"/>